<evidence type="ECO:0000313" key="3">
    <source>
        <dbReference type="Proteomes" id="UP000192591"/>
    </source>
</evidence>
<dbReference type="AlphaFoldDB" id="A0A1V9ABZ9"/>
<organism evidence="2 3">
    <name type="scientific">Saccharomonospora piscinae</name>
    <dbReference type="NCBI Taxonomy" id="687388"/>
    <lineage>
        <taxon>Bacteria</taxon>
        <taxon>Bacillati</taxon>
        <taxon>Actinomycetota</taxon>
        <taxon>Actinomycetes</taxon>
        <taxon>Pseudonocardiales</taxon>
        <taxon>Pseudonocardiaceae</taxon>
        <taxon>Saccharomonospora</taxon>
    </lineage>
</organism>
<evidence type="ECO:0008006" key="4">
    <source>
        <dbReference type="Google" id="ProtNLM"/>
    </source>
</evidence>
<proteinExistence type="predicted"/>
<protein>
    <recommendedName>
        <fullName evidence="4">Secreted protein</fullName>
    </recommendedName>
</protein>
<name>A0A1V9ABZ9_SACPI</name>
<feature type="chain" id="PRO_5038598918" description="Secreted protein" evidence="1">
    <location>
        <begin position="27"/>
        <end position="119"/>
    </location>
</feature>
<sequence length="119" mass="12775">MKRWTMVGTTVAAMLGMSLISAPTAAADSSARIDGVTVTFKSHGEVFTLDDTACDGNPVYLLYKYNGGGERRYNFSGGCNASPSVINLSFAEGNTIQYRGCVNRAGIWDRCSGWTTDKT</sequence>
<dbReference type="Proteomes" id="UP000192591">
    <property type="component" value="Unassembled WGS sequence"/>
</dbReference>
<accession>A0A1V9ABZ9</accession>
<evidence type="ECO:0000313" key="2">
    <source>
        <dbReference type="EMBL" id="OQO94659.1"/>
    </source>
</evidence>
<gene>
    <name evidence="2" type="ORF">B1813_00665</name>
</gene>
<keyword evidence="1" id="KW-0732">Signal</keyword>
<feature type="signal peptide" evidence="1">
    <location>
        <begin position="1"/>
        <end position="26"/>
    </location>
</feature>
<keyword evidence="3" id="KW-1185">Reference proteome</keyword>
<reference evidence="2 3" key="1">
    <citation type="submission" date="2017-02" db="EMBL/GenBank/DDBJ databases">
        <title>Draft genome of Saccharomonospora sp. 154.</title>
        <authorList>
            <person name="Alonso-Carmona G.S."/>
            <person name="De La Haba R."/>
            <person name="Vera-Gargallo B."/>
            <person name="Sandoval-Trujillo A.H."/>
            <person name="Ramirez-Duran N."/>
            <person name="Ventosa A."/>
        </authorList>
    </citation>
    <scope>NUCLEOTIDE SEQUENCE [LARGE SCALE GENOMIC DNA]</scope>
    <source>
        <strain evidence="2 3">LRS4.154</strain>
    </source>
</reference>
<dbReference type="EMBL" id="MWIH01000002">
    <property type="protein sequence ID" value="OQO94659.1"/>
    <property type="molecule type" value="Genomic_DNA"/>
</dbReference>
<evidence type="ECO:0000256" key="1">
    <source>
        <dbReference type="SAM" id="SignalP"/>
    </source>
</evidence>
<comment type="caution">
    <text evidence="2">The sequence shown here is derived from an EMBL/GenBank/DDBJ whole genome shotgun (WGS) entry which is preliminary data.</text>
</comment>